<reference evidence="4 5" key="1">
    <citation type="submission" date="2015-05" db="EMBL/GenBank/DDBJ databases">
        <title>Complete genome sequence of a sulfur-oxidizing gammaproteobacterium strain HA5.</title>
        <authorList>
            <person name="Miura A."/>
            <person name="Kojima H."/>
            <person name="Fukui M."/>
        </authorList>
    </citation>
    <scope>NUCLEOTIDE SEQUENCE [LARGE SCALE GENOMIC DNA]</scope>
    <source>
        <strain evidence="4 5">HA5</strain>
    </source>
</reference>
<dbReference type="Proteomes" id="UP000243180">
    <property type="component" value="Chromosome"/>
</dbReference>
<dbReference type="AlphaFoldDB" id="A0A1B4XHW8"/>
<feature type="region of interest" description="Disordered" evidence="3">
    <location>
        <begin position="86"/>
        <end position="105"/>
    </location>
</feature>
<dbReference type="PANTHER" id="PTHR37483:SF1">
    <property type="entry name" value="UPF0125 PROTEIN RATB"/>
    <property type="match status" value="1"/>
</dbReference>
<dbReference type="SUPFAM" id="SSF54285">
    <property type="entry name" value="MoaD/ThiS"/>
    <property type="match status" value="1"/>
</dbReference>
<dbReference type="InterPro" id="IPR016155">
    <property type="entry name" value="Mopterin_synth/thiamin_S_b"/>
</dbReference>
<dbReference type="PANTHER" id="PTHR37483">
    <property type="entry name" value="UPF0125 PROTEIN RATB"/>
    <property type="match status" value="1"/>
</dbReference>
<dbReference type="HAMAP" id="MF_00460">
    <property type="entry name" value="UPF0125_RnfH"/>
    <property type="match status" value="1"/>
</dbReference>
<protein>
    <recommendedName>
        <fullName evidence="2">UPF0125 protein SCL_2104</fullName>
    </recommendedName>
</protein>
<name>A0A1B4XHW8_9GAMM</name>
<dbReference type="InParanoid" id="A0A1B4XHW8"/>
<keyword evidence="5" id="KW-1185">Reference proteome</keyword>
<dbReference type="KEGG" id="slim:SCL_2104"/>
<evidence type="ECO:0000313" key="5">
    <source>
        <dbReference type="Proteomes" id="UP000243180"/>
    </source>
</evidence>
<evidence type="ECO:0000256" key="3">
    <source>
        <dbReference type="SAM" id="MobiDB-lite"/>
    </source>
</evidence>
<gene>
    <name evidence="4" type="ORF">SCL_2104</name>
</gene>
<accession>A0A1B4XHW8</accession>
<dbReference type="FunCoup" id="A0A1B4XHW8">
    <property type="interactions" value="91"/>
</dbReference>
<comment type="similarity">
    <text evidence="1 2">Belongs to the UPF0125 (RnfH) family.</text>
</comment>
<evidence type="ECO:0000256" key="2">
    <source>
        <dbReference type="HAMAP-Rule" id="MF_00460"/>
    </source>
</evidence>
<dbReference type="RefSeq" id="WP_096361138.1">
    <property type="nucleotide sequence ID" value="NZ_AP014879.1"/>
</dbReference>
<dbReference type="Pfam" id="PF03658">
    <property type="entry name" value="Ub-RnfH"/>
    <property type="match status" value="1"/>
</dbReference>
<evidence type="ECO:0000256" key="1">
    <source>
        <dbReference type="ARBA" id="ARBA00010645"/>
    </source>
</evidence>
<organism evidence="4 5">
    <name type="scientific">Sulfuricaulis limicola</name>
    <dbReference type="NCBI Taxonomy" id="1620215"/>
    <lineage>
        <taxon>Bacteria</taxon>
        <taxon>Pseudomonadati</taxon>
        <taxon>Pseudomonadota</taxon>
        <taxon>Gammaproteobacteria</taxon>
        <taxon>Acidiferrobacterales</taxon>
        <taxon>Acidiferrobacteraceae</taxon>
        <taxon>Sulfuricaulis</taxon>
    </lineage>
</organism>
<dbReference type="InterPro" id="IPR037021">
    <property type="entry name" value="RnfH_sf"/>
</dbReference>
<dbReference type="NCBIfam" id="NF002490">
    <property type="entry name" value="PRK01777.1"/>
    <property type="match status" value="1"/>
</dbReference>
<dbReference type="OrthoDB" id="9796575at2"/>
<dbReference type="InterPro" id="IPR005346">
    <property type="entry name" value="RnfH"/>
</dbReference>
<proteinExistence type="inferred from homology"/>
<evidence type="ECO:0000313" key="4">
    <source>
        <dbReference type="EMBL" id="BAV34393.1"/>
    </source>
</evidence>
<dbReference type="EMBL" id="AP014879">
    <property type="protein sequence ID" value="BAV34393.1"/>
    <property type="molecule type" value="Genomic_DNA"/>
</dbReference>
<sequence length="105" mass="11860">MTREAGWRVEVAYAAPSHQEVIELTVRSGATVGQVIRESGLLERFPEIDLARSRVGIFGELASLRDPVHDGDRVEVYRPLLADPKEARRRRAERRAKPGTGRKRD</sequence>
<dbReference type="Gene3D" id="3.10.20.280">
    <property type="entry name" value="RnfH-like"/>
    <property type="match status" value="1"/>
</dbReference>